<proteinExistence type="predicted"/>
<dbReference type="Proteomes" id="UP000008898">
    <property type="component" value="Chromosome"/>
</dbReference>
<evidence type="ECO:0000313" key="1">
    <source>
        <dbReference type="EMBL" id="CAZ94679.1"/>
    </source>
</evidence>
<dbReference type="KEGG" id="zga:ZOBELLIA_608"/>
<dbReference type="STRING" id="63186.ZOBELLIA_608"/>
<keyword evidence="2" id="KW-1185">Reference proteome</keyword>
<gene>
    <name evidence="1" type="ordered locus">zobellia_608</name>
</gene>
<name>G0L9L9_ZOBGA</name>
<organism evidence="1 2">
    <name type="scientific">Zobellia galactanivorans (strain DSM 12802 / CCUG 47099 / CIP 106680 / NCIMB 13871 / Dsij)</name>
    <dbReference type="NCBI Taxonomy" id="63186"/>
    <lineage>
        <taxon>Bacteria</taxon>
        <taxon>Pseudomonadati</taxon>
        <taxon>Bacteroidota</taxon>
        <taxon>Flavobacteriia</taxon>
        <taxon>Flavobacteriales</taxon>
        <taxon>Flavobacteriaceae</taxon>
        <taxon>Zobellia</taxon>
    </lineage>
</organism>
<evidence type="ECO:0000313" key="2">
    <source>
        <dbReference type="Proteomes" id="UP000008898"/>
    </source>
</evidence>
<reference evidence="1 2" key="2">
    <citation type="journal article" date="2012" name="Environ. Microbiol.">
        <title>Characterization of the first alginolytic operons in a marine bacterium: from their emergence in marine Flavobacteriia to their independent transfers to marine Proteobacteria and human gut Bacteroides.</title>
        <authorList>
            <person name="Thomas F."/>
            <person name="Barbeyron T."/>
            <person name="Tonon T."/>
            <person name="Genicot S."/>
            <person name="Czjzek M."/>
            <person name="Michel G."/>
        </authorList>
    </citation>
    <scope>NUCLEOTIDE SEQUENCE [LARGE SCALE GENOMIC DNA]</scope>
    <source>
        <strain evidence="2">DSM 12802 / CCUG 47099 / CIP 106680 / NCIMB 13871 / Dsij</strain>
    </source>
</reference>
<sequence length="71" mass="8165">MKTFKLQETPWPSDFWKTPKNNKRAKPKIFRPISILGRQDAFAPSSLFQYESLKQTLVYFMAKAGANAARA</sequence>
<accession>G0L9L9</accession>
<dbReference type="EMBL" id="FP476056">
    <property type="protein sequence ID" value="CAZ94679.1"/>
    <property type="molecule type" value="Genomic_DNA"/>
</dbReference>
<dbReference type="HOGENOM" id="CLU_2739233_0_0_10"/>
<dbReference type="AlphaFoldDB" id="G0L9L9"/>
<protein>
    <submittedName>
        <fullName evidence="1">Uncharacterized protein</fullName>
    </submittedName>
</protein>
<reference evidence="2" key="1">
    <citation type="submission" date="2009-07" db="EMBL/GenBank/DDBJ databases">
        <title>Complete genome sequence of Zobellia galactanivorans Dsij.</title>
        <authorList>
            <consortium name="Genoscope - CEA"/>
        </authorList>
    </citation>
    <scope>NUCLEOTIDE SEQUENCE [LARGE SCALE GENOMIC DNA]</scope>
    <source>
        <strain evidence="2">DSM 12802 / CCUG 47099 / CIP 106680 / NCIMB 13871 / Dsij</strain>
    </source>
</reference>